<dbReference type="Proteomes" id="UP000832011">
    <property type="component" value="Chromosome"/>
</dbReference>
<accession>A0ABY4E3C7</accession>
<evidence type="ECO:0000313" key="1">
    <source>
        <dbReference type="EMBL" id="UOO90014.1"/>
    </source>
</evidence>
<name>A0ABY4E3C7_9NEIS</name>
<evidence type="ECO:0000313" key="2">
    <source>
        <dbReference type="Proteomes" id="UP000832011"/>
    </source>
</evidence>
<proteinExistence type="predicted"/>
<keyword evidence="2" id="KW-1185">Reference proteome</keyword>
<gene>
    <name evidence="1" type="ORF">LVJ82_03225</name>
</gene>
<reference evidence="1 2" key="1">
    <citation type="journal article" date="2022" name="Res Sq">
        <title>Evolution of multicellular longitudinally dividing oral cavity symbionts (Neisseriaceae).</title>
        <authorList>
            <person name="Nyongesa S."/>
            <person name="Weber P."/>
            <person name="Bernet E."/>
            <person name="Pullido F."/>
            <person name="Nieckarz M."/>
            <person name="Delaby M."/>
            <person name="Nieves C."/>
            <person name="Viehboeck T."/>
            <person name="Krause N."/>
            <person name="Rivera-Millot A."/>
            <person name="Nakamura A."/>
            <person name="Vischer N."/>
            <person name="VanNieuwenhze M."/>
            <person name="Brun Y."/>
            <person name="Cava F."/>
            <person name="Bulgheresi S."/>
            <person name="Veyrier F."/>
        </authorList>
    </citation>
    <scope>NUCLEOTIDE SEQUENCE [LARGE SCALE GENOMIC DNA]</scope>
    <source>
        <strain evidence="1 2">SN4</strain>
    </source>
</reference>
<protein>
    <submittedName>
        <fullName evidence="1">Uncharacterized protein</fullName>
    </submittedName>
</protein>
<organism evidence="1 2">
    <name type="scientific">Vitreoscilla massiliensis</name>
    <dbReference type="NCBI Taxonomy" id="1689272"/>
    <lineage>
        <taxon>Bacteria</taxon>
        <taxon>Pseudomonadati</taxon>
        <taxon>Pseudomonadota</taxon>
        <taxon>Betaproteobacteria</taxon>
        <taxon>Neisseriales</taxon>
        <taxon>Neisseriaceae</taxon>
        <taxon>Vitreoscilla</taxon>
    </lineage>
</organism>
<dbReference type="RefSeq" id="WP_159061421.1">
    <property type="nucleotide sequence ID" value="NZ_CABKVG010000008.1"/>
</dbReference>
<sequence length="47" mass="5485">MLKKLNDANKYDCLHCIMQMEAEQRLSYLNAYVRAIDGMHKQRAQAA</sequence>
<dbReference type="EMBL" id="CP091511">
    <property type="protein sequence ID" value="UOO90014.1"/>
    <property type="molecule type" value="Genomic_DNA"/>
</dbReference>